<name>A0ABX0H965_9BACT</name>
<dbReference type="Pfam" id="PF13563">
    <property type="entry name" value="2_5_RNA_ligase2"/>
    <property type="match status" value="1"/>
</dbReference>
<sequence>MPKTMGKYFIALVPQEPVRQEITRLKWLLKEEFGVKYALKSPPHITLKMPFLYNENKEAVLERKLEGFFQEEKGFSLSLSGIGNFGNRVAFFRVKYPPELLGLQQRLISYGKRNLGQHIELSDLNYTPHLTLAFKDIKKHQFEEVLEFLKSKVSRYHVEINQVSLLKKTTSNWEIKNNFNLLK</sequence>
<keyword evidence="2" id="KW-1185">Reference proteome</keyword>
<dbReference type="InterPro" id="IPR050580">
    <property type="entry name" value="2H_phosphoesterase_YjcG-like"/>
</dbReference>
<dbReference type="Gene3D" id="3.90.1140.10">
    <property type="entry name" value="Cyclic phosphodiesterase"/>
    <property type="match status" value="1"/>
</dbReference>
<evidence type="ECO:0000313" key="2">
    <source>
        <dbReference type="Proteomes" id="UP000649799"/>
    </source>
</evidence>
<gene>
    <name evidence="1" type="ORF">G9Q97_16650</name>
</gene>
<dbReference type="RefSeq" id="WP_166148833.1">
    <property type="nucleotide sequence ID" value="NZ_JAANYN010000007.1"/>
</dbReference>
<keyword evidence="1" id="KW-0436">Ligase</keyword>
<proteinExistence type="predicted"/>
<dbReference type="Proteomes" id="UP000649799">
    <property type="component" value="Unassembled WGS sequence"/>
</dbReference>
<dbReference type="InterPro" id="IPR009097">
    <property type="entry name" value="Cyclic_Pdiesterase"/>
</dbReference>
<dbReference type="EMBL" id="JAANYN010000007">
    <property type="protein sequence ID" value="NHE58440.1"/>
    <property type="molecule type" value="Genomic_DNA"/>
</dbReference>
<dbReference type="PANTHER" id="PTHR40037">
    <property type="entry name" value="PHOSPHOESTERASE YJCG-RELATED"/>
    <property type="match status" value="1"/>
</dbReference>
<accession>A0ABX0H965</accession>
<comment type="caution">
    <text evidence="1">The sequence shown here is derived from an EMBL/GenBank/DDBJ whole genome shotgun (WGS) entry which is preliminary data.</text>
</comment>
<protein>
    <submittedName>
        <fullName evidence="1">2'-5' RNA ligase family protein</fullName>
    </submittedName>
</protein>
<organism evidence="1 2">
    <name type="scientific">Cyclobacterium plantarum</name>
    <dbReference type="NCBI Taxonomy" id="2716263"/>
    <lineage>
        <taxon>Bacteria</taxon>
        <taxon>Pseudomonadati</taxon>
        <taxon>Bacteroidota</taxon>
        <taxon>Cytophagia</taxon>
        <taxon>Cytophagales</taxon>
        <taxon>Cyclobacteriaceae</taxon>
        <taxon>Cyclobacterium</taxon>
    </lineage>
</organism>
<dbReference type="PANTHER" id="PTHR40037:SF1">
    <property type="entry name" value="PHOSPHOESTERASE SAOUHSC_00951-RELATED"/>
    <property type="match status" value="1"/>
</dbReference>
<evidence type="ECO:0000313" key="1">
    <source>
        <dbReference type="EMBL" id="NHE58440.1"/>
    </source>
</evidence>
<reference evidence="1 2" key="1">
    <citation type="submission" date="2020-03" db="EMBL/GenBank/DDBJ databases">
        <title>Cyclobacterium plantarum sp. nov., a marine bacterium isolated from a coastal-marine wetland.</title>
        <authorList>
            <person name="Sanchez-Porro C."/>
            <person name="Ventosa A."/>
            <person name="Amoozegar M."/>
        </authorList>
    </citation>
    <scope>NUCLEOTIDE SEQUENCE [LARGE SCALE GENOMIC DNA]</scope>
    <source>
        <strain evidence="1 2">GBPx2</strain>
    </source>
</reference>
<dbReference type="SUPFAM" id="SSF55144">
    <property type="entry name" value="LigT-like"/>
    <property type="match status" value="1"/>
</dbReference>
<dbReference type="GO" id="GO:0016874">
    <property type="term" value="F:ligase activity"/>
    <property type="evidence" value="ECO:0007669"/>
    <property type="project" value="UniProtKB-KW"/>
</dbReference>